<gene>
    <name evidence="1" type="ORF">PVE_R2G0566</name>
</gene>
<dbReference type="AlphaFoldDB" id="A0A1D3K8K9"/>
<organism evidence="1 2">
    <name type="scientific">Pseudomonas veronii 1YdBTEX2</name>
    <dbReference type="NCBI Taxonomy" id="1295141"/>
    <lineage>
        <taxon>Bacteria</taxon>
        <taxon>Pseudomonadati</taxon>
        <taxon>Pseudomonadota</taxon>
        <taxon>Gammaproteobacteria</taxon>
        <taxon>Pseudomonadales</taxon>
        <taxon>Pseudomonadaceae</taxon>
        <taxon>Pseudomonas</taxon>
    </lineage>
</organism>
<proteinExistence type="predicted"/>
<dbReference type="EMBL" id="LT599584">
    <property type="protein sequence ID" value="SBW84592.1"/>
    <property type="molecule type" value="Genomic_DNA"/>
</dbReference>
<accession>A0A1D3K8K9</accession>
<reference evidence="2" key="1">
    <citation type="submission" date="2016-07" db="EMBL/GenBank/DDBJ databases">
        <authorList>
            <person name="Florea S."/>
            <person name="Webb J.S."/>
            <person name="Jaromczyk J."/>
            <person name="Schardl C.L."/>
        </authorList>
    </citation>
    <scope>NUCLEOTIDE SEQUENCE [LARGE SCALE GENOMIC DNA]</scope>
    <source>
        <strain evidence="2">1YdBTEX2</strain>
    </source>
</reference>
<evidence type="ECO:0000313" key="2">
    <source>
        <dbReference type="Proteomes" id="UP000245431"/>
    </source>
</evidence>
<name>A0A1D3K8K9_PSEVE</name>
<dbReference type="Proteomes" id="UP000245431">
    <property type="component" value="Chromosome PVE_r2"/>
</dbReference>
<sequence length="110" mass="12157">MKSALEHCIDAKADRFLVQDDGVVFLQTYGGATVELVGTDATPYLKVAKNMRTGDRKKTNELVPIGLRSDWKLSVQRQDGYTVWTVYSQILPSFSAEFLASIDAQTNTPG</sequence>
<protein>
    <submittedName>
        <fullName evidence="1">Uncharacterized protein</fullName>
    </submittedName>
</protein>
<evidence type="ECO:0000313" key="1">
    <source>
        <dbReference type="EMBL" id="SBW84592.1"/>
    </source>
</evidence>